<name>A0AAV5RLQ3_STABA</name>
<evidence type="ECO:0000256" key="2">
    <source>
        <dbReference type="ARBA" id="ARBA00022448"/>
    </source>
</evidence>
<dbReference type="Gene3D" id="3.30.70.1180">
    <property type="entry name" value="Vacuolar atp synthase subunit c, domain 1"/>
    <property type="match status" value="1"/>
</dbReference>
<feature type="region of interest" description="Disordered" evidence="7">
    <location>
        <begin position="1"/>
        <end position="21"/>
    </location>
</feature>
<keyword evidence="3 6" id="KW-0375">Hydrogen ion transport</keyword>
<keyword evidence="9" id="KW-1185">Reference proteome</keyword>
<dbReference type="SUPFAM" id="SSF118203">
    <property type="entry name" value="Vacuolar ATP synthase subunit C"/>
    <property type="match status" value="1"/>
</dbReference>
<dbReference type="CDD" id="cd14785">
    <property type="entry name" value="V-ATPase_C"/>
    <property type="match status" value="1"/>
</dbReference>
<organism evidence="8 9">
    <name type="scientific">Starmerella bacillaris</name>
    <name type="common">Yeast</name>
    <name type="synonym">Candida zemplinina</name>
    <dbReference type="NCBI Taxonomy" id="1247836"/>
    <lineage>
        <taxon>Eukaryota</taxon>
        <taxon>Fungi</taxon>
        <taxon>Dikarya</taxon>
        <taxon>Ascomycota</taxon>
        <taxon>Saccharomycotina</taxon>
        <taxon>Dipodascomycetes</taxon>
        <taxon>Dipodascales</taxon>
        <taxon>Trichomonascaceae</taxon>
        <taxon>Starmerella</taxon>
    </lineage>
</organism>
<evidence type="ECO:0000313" key="8">
    <source>
        <dbReference type="EMBL" id="GMM52469.1"/>
    </source>
</evidence>
<reference evidence="8 9" key="1">
    <citation type="journal article" date="2023" name="Elife">
        <title>Identification of key yeast species and microbe-microbe interactions impacting larval growth of Drosophila in the wild.</title>
        <authorList>
            <person name="Mure A."/>
            <person name="Sugiura Y."/>
            <person name="Maeda R."/>
            <person name="Honda K."/>
            <person name="Sakurai N."/>
            <person name="Takahashi Y."/>
            <person name="Watada M."/>
            <person name="Katoh T."/>
            <person name="Gotoh A."/>
            <person name="Gotoh Y."/>
            <person name="Taniguchi I."/>
            <person name="Nakamura K."/>
            <person name="Hayashi T."/>
            <person name="Katayama T."/>
            <person name="Uemura T."/>
            <person name="Hattori Y."/>
        </authorList>
    </citation>
    <scope>NUCLEOTIDE SEQUENCE [LARGE SCALE GENOMIC DNA]</scope>
    <source>
        <strain evidence="8 9">SB-73</strain>
    </source>
</reference>
<dbReference type="Gene3D" id="1.20.1460.10">
    <property type="entry name" value="subunit c (vma5p) of the yeast v-atpase, domain 2"/>
    <property type="match status" value="1"/>
</dbReference>
<sequence>MTSLFMLSIPSKAAPGSSGEPETKLKTWIEQKIGVKHGVASIALPDLKVGLLDNLVRQADEVAKLDGQLQSILLKTHESIVSLYGDDAQKVSKVEQIDNQPASAYLQQFGWNTAKYRPDKAISDLLTTLSQEANSADMDLKARLATYNSVKQQVGAIDRKFQGDLSVRALDTVVRPADIVQDSEYLESVLVVVPLNQEKEFLAKYESISTMVVPRSAKKISGDKTFVLYSVTVFRKFASQFIHKVRENKWIPRDVPDACGSAHAQVVSTENTKKQDSELRAQEKKLRQEVEQLAGITYSDIVKTWGHVKVIRIFVESVLRYGLPPSYVTASFEPVMNSEKTEAKLTEQFAYLGGNAVSRDNQGRIQTSDSDMAEYASLVEQDYKPFVFYVANIP</sequence>
<comment type="function">
    <text evidence="5">Subunit of the V1 complex of vacuolar(H+)-ATPase (V-ATPase), a multisubunit enzyme composed of a peripheral complex (V1) that hydrolyzes ATP and a membrane integral complex (V0) that translocates protons. V-ATPase is responsible for acidifying and maintaining the pH of intracellular compartments. Subunit C is necessary for the assembly of the catalytic sector of the enzyme and is likely to have a specific function in its catalytic activity. Reversibly leaves the enzyme after glucose depletion, causing the catalytic subcomplex V1 to detach from the V0 section.</text>
</comment>
<evidence type="ECO:0000256" key="1">
    <source>
        <dbReference type="ARBA" id="ARBA00006138"/>
    </source>
</evidence>
<evidence type="ECO:0000256" key="6">
    <source>
        <dbReference type="RuleBase" id="RU364010"/>
    </source>
</evidence>
<evidence type="ECO:0000256" key="5">
    <source>
        <dbReference type="ARBA" id="ARBA00053565"/>
    </source>
</evidence>
<dbReference type="FunFam" id="3.30.70.100:FF:000002">
    <property type="entry name" value="V-type proton ATPase subunit C"/>
    <property type="match status" value="1"/>
</dbReference>
<dbReference type="InterPro" id="IPR004907">
    <property type="entry name" value="ATPase_V1-cplx_csu"/>
</dbReference>
<dbReference type="PANTHER" id="PTHR10137">
    <property type="entry name" value="V-TYPE PROTON ATPASE SUBUNIT C"/>
    <property type="match status" value="1"/>
</dbReference>
<dbReference type="Proteomes" id="UP001362899">
    <property type="component" value="Unassembled WGS sequence"/>
</dbReference>
<accession>A0AAV5RLQ3</accession>
<dbReference type="Pfam" id="PF03223">
    <property type="entry name" value="V-ATPase_C"/>
    <property type="match status" value="1"/>
</dbReference>
<keyword evidence="2 6" id="KW-0813">Transport</keyword>
<dbReference type="AlphaFoldDB" id="A0AAV5RLQ3"/>
<protein>
    <recommendedName>
        <fullName evidence="6">V-type proton ATPase subunit C</fullName>
    </recommendedName>
</protein>
<comment type="similarity">
    <text evidence="1 6">Belongs to the V-ATPase C subunit family.</text>
</comment>
<comment type="function">
    <text evidence="6">Subunit of the V1 complex of vacuolar(H+)-ATPase (V-ATPase), a multisubunit enzyme composed of a peripheral complex (V1) that hydrolyzes ATP and a membrane integral complex (V0) that translocates protons. V-ATPase is responsible for acidifying and maintaining the pH of intracellular compartments and in some cell types, is targeted to the plasma membrane, where it is responsible for acidifying the extracellular environment. Subunit C is necessary for the assembly of the catalytic sector of the enzyme and is likely to have a specific function in its catalytic activity.</text>
</comment>
<evidence type="ECO:0000256" key="3">
    <source>
        <dbReference type="ARBA" id="ARBA00022781"/>
    </source>
</evidence>
<dbReference type="PANTHER" id="PTHR10137:SF0">
    <property type="entry name" value="V-TYPE PROTON ATPASE SUBUNIT C"/>
    <property type="match status" value="1"/>
</dbReference>
<dbReference type="InterPro" id="IPR036132">
    <property type="entry name" value="Vac_ATP_synth_c_sf"/>
</dbReference>
<evidence type="ECO:0000256" key="7">
    <source>
        <dbReference type="SAM" id="MobiDB-lite"/>
    </source>
</evidence>
<dbReference type="Gene3D" id="3.30.70.100">
    <property type="match status" value="1"/>
</dbReference>
<proteinExistence type="inferred from homology"/>
<comment type="subunit">
    <text evidence="6">V-ATPase is a heteromultimeric enzyme composed of a peripheral catalytic V1 complex (components A to H) attached to an integral membrane V0 proton pore complex.</text>
</comment>
<comment type="caution">
    <text evidence="8">The sequence shown here is derived from an EMBL/GenBank/DDBJ whole genome shotgun (WGS) entry which is preliminary data.</text>
</comment>
<gene>
    <name evidence="8" type="ORF">DASB73_034320</name>
</gene>
<evidence type="ECO:0000256" key="4">
    <source>
        <dbReference type="ARBA" id="ARBA00023065"/>
    </source>
</evidence>
<dbReference type="GO" id="GO:0046961">
    <property type="term" value="F:proton-transporting ATPase activity, rotational mechanism"/>
    <property type="evidence" value="ECO:0007669"/>
    <property type="project" value="InterPro"/>
</dbReference>
<dbReference type="GO" id="GO:0000221">
    <property type="term" value="C:vacuolar proton-transporting V-type ATPase, V1 domain"/>
    <property type="evidence" value="ECO:0007669"/>
    <property type="project" value="TreeGrafter"/>
</dbReference>
<keyword evidence="4 6" id="KW-0406">Ion transport</keyword>
<evidence type="ECO:0000313" key="9">
    <source>
        <dbReference type="Proteomes" id="UP001362899"/>
    </source>
</evidence>
<dbReference type="EMBL" id="BTGC01000008">
    <property type="protein sequence ID" value="GMM52469.1"/>
    <property type="molecule type" value="Genomic_DNA"/>
</dbReference>